<gene>
    <name evidence="3" type="ORF">NCTC10899_04570</name>
</gene>
<evidence type="ECO:0000256" key="1">
    <source>
        <dbReference type="ARBA" id="ARBA00022679"/>
    </source>
</evidence>
<evidence type="ECO:0000256" key="2">
    <source>
        <dbReference type="ARBA" id="ARBA00023315"/>
    </source>
</evidence>
<dbReference type="InterPro" id="IPR000182">
    <property type="entry name" value="GNAT_dom"/>
</dbReference>
<reference evidence="3 4" key="1">
    <citation type="submission" date="2018-06" db="EMBL/GenBank/DDBJ databases">
        <authorList>
            <consortium name="Pathogen Informatics"/>
            <person name="Doyle S."/>
        </authorList>
    </citation>
    <scope>NUCLEOTIDE SEQUENCE [LARGE SCALE GENOMIC DNA]</scope>
    <source>
        <strain evidence="3 4">NCTC10899</strain>
    </source>
</reference>
<dbReference type="PANTHER" id="PTHR43877:SF2">
    <property type="entry name" value="AMINOALKYLPHOSPHONATE N-ACETYLTRANSFERASE-RELATED"/>
    <property type="match status" value="1"/>
</dbReference>
<protein>
    <submittedName>
        <fullName evidence="3">N-acetyltransferase GCN5</fullName>
    </submittedName>
</protein>
<dbReference type="Pfam" id="PF00583">
    <property type="entry name" value="Acetyltransf_1"/>
    <property type="match status" value="1"/>
</dbReference>
<dbReference type="InterPro" id="IPR016181">
    <property type="entry name" value="Acyl_CoA_acyltransferase"/>
</dbReference>
<dbReference type="Proteomes" id="UP000254260">
    <property type="component" value="Unassembled WGS sequence"/>
</dbReference>
<dbReference type="RefSeq" id="WP_115292344.1">
    <property type="nucleotide sequence ID" value="NZ_CP060288.1"/>
</dbReference>
<organism evidence="3 4">
    <name type="scientific">Ectopseudomonas mendocina</name>
    <name type="common">Pseudomonas mendocina</name>
    <dbReference type="NCBI Taxonomy" id="300"/>
    <lineage>
        <taxon>Bacteria</taxon>
        <taxon>Pseudomonadati</taxon>
        <taxon>Pseudomonadota</taxon>
        <taxon>Gammaproteobacteria</taxon>
        <taxon>Pseudomonadales</taxon>
        <taxon>Pseudomonadaceae</taxon>
        <taxon>Ectopseudomonas</taxon>
    </lineage>
</organism>
<keyword evidence="1 3" id="KW-0808">Transferase</keyword>
<sequence length="160" mass="17761">MNANLQHRPATTADLGIVAGFPQNVDELFFCYPKATWPLDIGQLAAALAERRESTVIELGGRVAGFANFYQWQHSEFCALGNLMVAPWARSQGVAQYLVEVMENLARERYKAPLMKVSCFNANAGGLLLYTRLGYQTVGIVERRAPDGSRVALVQFEKHL</sequence>
<dbReference type="CDD" id="cd04301">
    <property type="entry name" value="NAT_SF"/>
    <property type="match status" value="1"/>
</dbReference>
<dbReference type="SUPFAM" id="SSF55729">
    <property type="entry name" value="Acyl-CoA N-acyltransferases (Nat)"/>
    <property type="match status" value="1"/>
</dbReference>
<evidence type="ECO:0000313" key="3">
    <source>
        <dbReference type="EMBL" id="SUD41691.1"/>
    </source>
</evidence>
<dbReference type="OrthoDB" id="7001268at2"/>
<evidence type="ECO:0000313" key="4">
    <source>
        <dbReference type="Proteomes" id="UP000254260"/>
    </source>
</evidence>
<dbReference type="GO" id="GO:0016747">
    <property type="term" value="F:acyltransferase activity, transferring groups other than amino-acyl groups"/>
    <property type="evidence" value="ECO:0007669"/>
    <property type="project" value="InterPro"/>
</dbReference>
<dbReference type="EMBL" id="UGUU01000001">
    <property type="protein sequence ID" value="SUD41691.1"/>
    <property type="molecule type" value="Genomic_DNA"/>
</dbReference>
<accession>A0A379IZY6</accession>
<name>A0A379IZY6_ECTME</name>
<dbReference type="Gene3D" id="3.40.630.30">
    <property type="match status" value="1"/>
</dbReference>
<dbReference type="InterPro" id="IPR050832">
    <property type="entry name" value="Bact_Acetyltransf"/>
</dbReference>
<dbReference type="PANTHER" id="PTHR43877">
    <property type="entry name" value="AMINOALKYLPHOSPHONATE N-ACETYLTRANSFERASE-RELATED-RELATED"/>
    <property type="match status" value="1"/>
</dbReference>
<proteinExistence type="predicted"/>
<dbReference type="PROSITE" id="PS51186">
    <property type="entry name" value="GNAT"/>
    <property type="match status" value="1"/>
</dbReference>
<keyword evidence="2" id="KW-0012">Acyltransferase</keyword>
<dbReference type="AlphaFoldDB" id="A0A379IZY6"/>